<proteinExistence type="predicted"/>
<evidence type="ECO:0000313" key="2">
    <source>
        <dbReference type="EMBL" id="MBW82644.1"/>
    </source>
</evidence>
<name>A0A2P2IN48_RHIMU</name>
<reference evidence="2" key="1">
    <citation type="submission" date="2018-02" db="EMBL/GenBank/DDBJ databases">
        <title>Rhizophora mucronata_Transcriptome.</title>
        <authorList>
            <person name="Meera S.P."/>
            <person name="Sreeshan A."/>
            <person name="Augustine A."/>
        </authorList>
    </citation>
    <scope>NUCLEOTIDE SEQUENCE</scope>
    <source>
        <tissue evidence="2">Leaf</tissue>
    </source>
</reference>
<dbReference type="EMBL" id="GGEC01002161">
    <property type="protein sequence ID" value="MBW82644.1"/>
    <property type="molecule type" value="Transcribed_RNA"/>
</dbReference>
<dbReference type="InterPro" id="IPR007750">
    <property type="entry name" value="DUF674"/>
</dbReference>
<sequence>MRLKLLVDNRTKKVLFAEAGKDFVDFLLGLQQIPLGCIIALLKGSGVPACGSFSRVYQSIVDLDPTHLQPGTDIDALLRPKVFSSPNIHTPLANYFVIEESSSTPAFDAKRGAPLSVHIIHTSSGPSFSPSTTIGPSRSSLSSLDSRSNSQQIGWVRDGEMFMVKDDLVIQPLSPISAIALLNIFHIKDLSSLEEKTVNFGIQEGLKILKASFESDTVLTDVFIQKTQPDYHDEHNILAEEQRA</sequence>
<evidence type="ECO:0000256" key="1">
    <source>
        <dbReference type="SAM" id="MobiDB-lite"/>
    </source>
</evidence>
<accession>A0A2P2IN48</accession>
<evidence type="ECO:0008006" key="3">
    <source>
        <dbReference type="Google" id="ProtNLM"/>
    </source>
</evidence>
<dbReference type="PANTHER" id="PTHR33103">
    <property type="entry name" value="OS01G0153900 PROTEIN"/>
    <property type="match status" value="1"/>
</dbReference>
<protein>
    <recommendedName>
        <fullName evidence="3">DUF674 family protein</fullName>
    </recommendedName>
</protein>
<dbReference type="Pfam" id="PF05056">
    <property type="entry name" value="DUF674"/>
    <property type="match status" value="2"/>
</dbReference>
<feature type="region of interest" description="Disordered" evidence="1">
    <location>
        <begin position="125"/>
        <end position="146"/>
    </location>
</feature>
<dbReference type="AlphaFoldDB" id="A0A2P2IN48"/>
<organism evidence="2">
    <name type="scientific">Rhizophora mucronata</name>
    <name type="common">Asiatic mangrove</name>
    <dbReference type="NCBI Taxonomy" id="61149"/>
    <lineage>
        <taxon>Eukaryota</taxon>
        <taxon>Viridiplantae</taxon>
        <taxon>Streptophyta</taxon>
        <taxon>Embryophyta</taxon>
        <taxon>Tracheophyta</taxon>
        <taxon>Spermatophyta</taxon>
        <taxon>Magnoliopsida</taxon>
        <taxon>eudicotyledons</taxon>
        <taxon>Gunneridae</taxon>
        <taxon>Pentapetalae</taxon>
        <taxon>rosids</taxon>
        <taxon>fabids</taxon>
        <taxon>Malpighiales</taxon>
        <taxon>Rhizophoraceae</taxon>
        <taxon>Rhizophora</taxon>
    </lineage>
</organism>
<dbReference type="PANTHER" id="PTHR33103:SF99">
    <property type="entry name" value="DUF674 FAMILY PROTEIN"/>
    <property type="match status" value="1"/>
</dbReference>